<gene>
    <name evidence="3" type="ORF">HDA37_001102</name>
</gene>
<reference evidence="3 4" key="1">
    <citation type="submission" date="2020-07" db="EMBL/GenBank/DDBJ databases">
        <title>Sequencing the genomes of 1000 actinobacteria strains.</title>
        <authorList>
            <person name="Klenk H.-P."/>
        </authorList>
    </citation>
    <scope>NUCLEOTIDE SEQUENCE [LARGE SCALE GENOMIC DNA]</scope>
    <source>
        <strain evidence="3 4">DSM 44749</strain>
    </source>
</reference>
<feature type="domain" description="AB hydrolase-1" evidence="2">
    <location>
        <begin position="43"/>
        <end position="140"/>
    </location>
</feature>
<dbReference type="Proteomes" id="UP000549695">
    <property type="component" value="Unassembled WGS sequence"/>
</dbReference>
<evidence type="ECO:0000313" key="3">
    <source>
        <dbReference type="EMBL" id="NYG00817.1"/>
    </source>
</evidence>
<dbReference type="InterPro" id="IPR000073">
    <property type="entry name" value="AB_hydrolase_1"/>
</dbReference>
<proteinExistence type="predicted"/>
<dbReference type="AlphaFoldDB" id="A0A852VWJ3"/>
<dbReference type="InterPro" id="IPR029058">
    <property type="entry name" value="AB_hydrolase_fold"/>
</dbReference>
<dbReference type="Pfam" id="PF00561">
    <property type="entry name" value="Abhydrolase_1"/>
    <property type="match status" value="1"/>
</dbReference>
<dbReference type="PRINTS" id="PR00412">
    <property type="entry name" value="EPOXHYDRLASE"/>
</dbReference>
<dbReference type="PRINTS" id="PR00111">
    <property type="entry name" value="ABHYDROLASE"/>
</dbReference>
<dbReference type="Gene3D" id="3.40.50.1820">
    <property type="entry name" value="alpha/beta hydrolase"/>
    <property type="match status" value="1"/>
</dbReference>
<accession>A0A852VWJ3</accession>
<dbReference type="InterPro" id="IPR000639">
    <property type="entry name" value="Epox_hydrolase-like"/>
</dbReference>
<protein>
    <submittedName>
        <fullName evidence="3">Pimeloyl-ACP methyl ester carboxylesterase</fullName>
    </submittedName>
</protein>
<evidence type="ECO:0000259" key="2">
    <source>
        <dbReference type="Pfam" id="PF00561"/>
    </source>
</evidence>
<organism evidence="3 4">
    <name type="scientific">Pseudonocardia alni</name>
    <name type="common">Amycolata alni</name>
    <dbReference type="NCBI Taxonomy" id="33907"/>
    <lineage>
        <taxon>Bacteria</taxon>
        <taxon>Bacillati</taxon>
        <taxon>Actinomycetota</taxon>
        <taxon>Actinomycetes</taxon>
        <taxon>Pseudonocardiales</taxon>
        <taxon>Pseudonocardiaceae</taxon>
        <taxon>Pseudonocardia</taxon>
    </lineage>
</organism>
<evidence type="ECO:0000313" key="4">
    <source>
        <dbReference type="Proteomes" id="UP000549695"/>
    </source>
</evidence>
<name>A0A852VWJ3_PSEA5</name>
<dbReference type="EMBL" id="JACCCZ010000001">
    <property type="protein sequence ID" value="NYG00817.1"/>
    <property type="molecule type" value="Genomic_DNA"/>
</dbReference>
<keyword evidence="4" id="KW-1185">Reference proteome</keyword>
<dbReference type="PANTHER" id="PTHR43329">
    <property type="entry name" value="EPOXIDE HYDROLASE"/>
    <property type="match status" value="1"/>
</dbReference>
<dbReference type="GeneID" id="98050912"/>
<sequence>MTTTYEGANPMEIVDHHGERVRHGRATVNGVRLHYLTAGEGEPVLLLHGVPKTSYHWRHVIPLLTPHHRVVVPDMRGLGDSEHAVGGYDMANVAEDFAELMTELGHDRFRVVGEDWGAAAAYQLAANHPDRVQQLVYQEMILPGFGLEDYSFLTPDNVRSYVWLWHINFYSVPEFPEMLISGHEREYFSYFMKHETHDPSAITPDALDEYVRCYSSPGGVRCMCEIYRATLTDGDQNRESARTRLPMPVLAVGSEHFIGADNERQMREVADDVRAVILPWGHQLAEESPAELAGHYLRFFAGETA</sequence>
<evidence type="ECO:0000256" key="1">
    <source>
        <dbReference type="ARBA" id="ARBA00022801"/>
    </source>
</evidence>
<comment type="caution">
    <text evidence="3">The sequence shown here is derived from an EMBL/GenBank/DDBJ whole genome shotgun (WGS) entry which is preliminary data.</text>
</comment>
<dbReference type="GO" id="GO:0016787">
    <property type="term" value="F:hydrolase activity"/>
    <property type="evidence" value="ECO:0007669"/>
    <property type="project" value="UniProtKB-KW"/>
</dbReference>
<dbReference type="SUPFAM" id="SSF53474">
    <property type="entry name" value="alpha/beta-Hydrolases"/>
    <property type="match status" value="1"/>
</dbReference>
<keyword evidence="1" id="KW-0378">Hydrolase</keyword>
<dbReference type="RefSeq" id="WP_237453857.1">
    <property type="nucleotide sequence ID" value="NZ_BAAAJZ010000008.1"/>
</dbReference>